<feature type="compositionally biased region" description="Basic and acidic residues" evidence="1">
    <location>
        <begin position="143"/>
        <end position="153"/>
    </location>
</feature>
<protein>
    <submittedName>
        <fullName evidence="2">Uncharacterized protein</fullName>
    </submittedName>
</protein>
<feature type="region of interest" description="Disordered" evidence="1">
    <location>
        <begin position="142"/>
        <end position="181"/>
    </location>
</feature>
<dbReference type="Proteomes" id="UP000269221">
    <property type="component" value="Unassembled WGS sequence"/>
</dbReference>
<proteinExistence type="predicted"/>
<comment type="caution">
    <text evidence="2">The sequence shown here is derived from an EMBL/GenBank/DDBJ whole genome shotgun (WGS) entry which is preliminary data.</text>
</comment>
<accession>A0A3M0LB66</accession>
<feature type="compositionally biased region" description="Basic and acidic residues" evidence="1">
    <location>
        <begin position="162"/>
        <end position="181"/>
    </location>
</feature>
<dbReference type="AlphaFoldDB" id="A0A3M0LB66"/>
<reference evidence="2 3" key="1">
    <citation type="submission" date="2018-07" db="EMBL/GenBank/DDBJ databases">
        <title>A high quality draft genome assembly of the barn swallow (H. rustica rustica).</title>
        <authorList>
            <person name="Formenti G."/>
            <person name="Chiara M."/>
            <person name="Poveda L."/>
            <person name="Francoijs K.-J."/>
            <person name="Bonisoli-Alquati A."/>
            <person name="Canova L."/>
            <person name="Gianfranceschi L."/>
            <person name="Horner D.S."/>
            <person name="Saino N."/>
        </authorList>
    </citation>
    <scope>NUCLEOTIDE SEQUENCE [LARGE SCALE GENOMIC DNA]</scope>
    <source>
        <strain evidence="2">Chelidonia</strain>
        <tissue evidence="2">Blood</tissue>
    </source>
</reference>
<dbReference type="EMBL" id="QRBI01000089">
    <property type="protein sequence ID" value="RMC22503.1"/>
    <property type="molecule type" value="Genomic_DNA"/>
</dbReference>
<evidence type="ECO:0000256" key="1">
    <source>
        <dbReference type="SAM" id="MobiDB-lite"/>
    </source>
</evidence>
<keyword evidence="3" id="KW-1185">Reference proteome</keyword>
<dbReference type="OrthoDB" id="10647652at2759"/>
<sequence>MGAGIGSGKGLGMRAGIGSGKGLGIGSGMGAGMGAGIGSGKGSGMGSGMGLGMRAGAFPVPVECQELKFGSGKTLENSWKKTGKGDPGEATSIPAFGARGRAENLGMGLGIGSGMGAGVFPLPVECQELKSLDQTKLWKTPGKRLEEEIREKPPASQPLVPEAERKTWEWDRESREFSVPPERRELKVGVGLSATPGNSSSF</sequence>
<name>A0A3M0LB66_HIRRU</name>
<evidence type="ECO:0000313" key="3">
    <source>
        <dbReference type="Proteomes" id="UP000269221"/>
    </source>
</evidence>
<gene>
    <name evidence="2" type="ORF">DUI87_00503</name>
</gene>
<evidence type="ECO:0000313" key="2">
    <source>
        <dbReference type="EMBL" id="RMC22503.1"/>
    </source>
</evidence>
<organism evidence="2 3">
    <name type="scientific">Hirundo rustica rustica</name>
    <dbReference type="NCBI Taxonomy" id="333673"/>
    <lineage>
        <taxon>Eukaryota</taxon>
        <taxon>Metazoa</taxon>
        <taxon>Chordata</taxon>
        <taxon>Craniata</taxon>
        <taxon>Vertebrata</taxon>
        <taxon>Euteleostomi</taxon>
        <taxon>Archelosauria</taxon>
        <taxon>Archosauria</taxon>
        <taxon>Dinosauria</taxon>
        <taxon>Saurischia</taxon>
        <taxon>Theropoda</taxon>
        <taxon>Coelurosauria</taxon>
        <taxon>Aves</taxon>
        <taxon>Neognathae</taxon>
        <taxon>Neoaves</taxon>
        <taxon>Telluraves</taxon>
        <taxon>Australaves</taxon>
        <taxon>Passeriformes</taxon>
        <taxon>Sylvioidea</taxon>
        <taxon>Hirundinidae</taxon>
        <taxon>Hirundo</taxon>
    </lineage>
</organism>